<dbReference type="Gene3D" id="3.40.50.200">
    <property type="entry name" value="Peptidase S8/S53 domain"/>
    <property type="match status" value="2"/>
</dbReference>
<evidence type="ECO:0000256" key="2">
    <source>
        <dbReference type="ARBA" id="ARBA00022670"/>
    </source>
</evidence>
<sequence length="1013" mass="109510">MVPLTFIVLLLLGLALGTDLKATARFSASTSDTFAVQPIEYVPNRYIIRYRDDIVEDEGLHESALDAICSHVSQHLDADTQVTHRYHIHGELAGATIQLHPRRATQYIQDATPILRQAPEVAHVSKDKYLRVSTDGVIRRAGTAFQKTAQKARSTEVKTKRDVVSSPSLTSTSMTNDPRHSLTGISIQHKRGNLGKGVTVCIMDHLVDYSHPHLNGGKGDGVPCFGEGCPVIGGHDFIGANFDSVHRHPGKPNYKNVAGNVDCTHGTRIASIIAGRDPDKKYIGVAPEASIRTYGVIPCTTSPYNSSSGGTTAADAFGAYNLAYKDGCDVLSASVSFSVGWQEATSEVVSALSRKGVTSVFSVGNGGMSGPFRVGTPSIAADALAVGSVNAGTAPTFPLHIDPPLDDGTSVLNLAAGWSWTYNRTATAMPIRFTAASLKDPELLNDACAPLGDEIPKGGDYILVLFQANDCLFEDQTKHFKAKGVKFVIRVTAKDEPFGAYPAEVTADNIRHAMLSREQGLSLYRHYLKHRDVKVTFSPEGPFAFGEYSMNNTGLMSYFSAWGPDGETKLLKPDLVAVGSDGVAAASLPLRYEIAQGTSFSCPSVSGAVALYKAVHGRNVSTDTVTRALKHTATRVKRSLKPGAQDETNFRQGAGLMNITAAIDLTTEVSPIQLVYGESAQAILYNEIAVTNTAKQKVLYNISHTPAQSVYLLQKGAPQYRSDNSSAMISKVPDEADAVAKFEFNSASFELGPGENTKFSARLIPPQDDPRIIMYSGVIQIAASISTGTVRVPYTGLAGSLRTIPALVSGPTPFNTSLPALFDSDTNEQIRNDSTHWTLSSQENGSYPQLYFMMQTPTLQLTCDVVKADIVYKPTIPIIDDPTCCAAKFKDLTERDVGGKTPPVYTRFDEVPTVGRLQIRDNVPRDYFGDNLVPTGTWGTCFADSETFPIGTTTLDPASEPVRLPEGKYRVLLRALRLHAGDPRLEENWDSYLSHAYEFRKRQRAPGEGGKTP</sequence>
<evidence type="ECO:0000259" key="10">
    <source>
        <dbReference type="Pfam" id="PF00082"/>
    </source>
</evidence>
<evidence type="ECO:0000256" key="1">
    <source>
        <dbReference type="ARBA" id="ARBA00011073"/>
    </source>
</evidence>
<feature type="active site" description="Charge relay system" evidence="6 7">
    <location>
        <position position="204"/>
    </location>
</feature>
<evidence type="ECO:0000259" key="11">
    <source>
        <dbReference type="Pfam" id="PF06280"/>
    </source>
</evidence>
<dbReference type="RefSeq" id="XP_025346502.1">
    <property type="nucleotide sequence ID" value="XM_025495086.1"/>
</dbReference>
<feature type="chain" id="PRO_5016248447" evidence="9">
    <location>
        <begin position="18"/>
        <end position="1013"/>
    </location>
</feature>
<organism evidence="12 13">
    <name type="scientific">Pseudomicrostroma glucosiphilum</name>
    <dbReference type="NCBI Taxonomy" id="1684307"/>
    <lineage>
        <taxon>Eukaryota</taxon>
        <taxon>Fungi</taxon>
        <taxon>Dikarya</taxon>
        <taxon>Basidiomycota</taxon>
        <taxon>Ustilaginomycotina</taxon>
        <taxon>Exobasidiomycetes</taxon>
        <taxon>Microstromatales</taxon>
        <taxon>Microstromatales incertae sedis</taxon>
        <taxon>Pseudomicrostroma</taxon>
    </lineage>
</organism>
<dbReference type="InterPro" id="IPR050131">
    <property type="entry name" value="Peptidase_S8_subtilisin-like"/>
</dbReference>
<dbReference type="EMBL" id="KZ819332">
    <property type="protein sequence ID" value="PWN19342.1"/>
    <property type="molecule type" value="Genomic_DNA"/>
</dbReference>
<evidence type="ECO:0000256" key="6">
    <source>
        <dbReference type="PIRSR" id="PIRSR615500-1"/>
    </source>
</evidence>
<dbReference type="STRING" id="1684307.A0A316U1U9"/>
<dbReference type="PANTHER" id="PTHR43806">
    <property type="entry name" value="PEPTIDASE S8"/>
    <property type="match status" value="1"/>
</dbReference>
<evidence type="ECO:0000256" key="3">
    <source>
        <dbReference type="ARBA" id="ARBA00022729"/>
    </source>
</evidence>
<dbReference type="GO" id="GO:0016020">
    <property type="term" value="C:membrane"/>
    <property type="evidence" value="ECO:0007669"/>
    <property type="project" value="InterPro"/>
</dbReference>
<proteinExistence type="inferred from homology"/>
<dbReference type="PRINTS" id="PR00723">
    <property type="entry name" value="SUBTILISIN"/>
</dbReference>
<dbReference type="GeneID" id="37016820"/>
<dbReference type="PROSITE" id="PS51892">
    <property type="entry name" value="SUBTILASE"/>
    <property type="match status" value="1"/>
</dbReference>
<feature type="compositionally biased region" description="Basic and acidic residues" evidence="8">
    <location>
        <begin position="153"/>
        <end position="163"/>
    </location>
</feature>
<comment type="similarity">
    <text evidence="1 7">Belongs to the peptidase S8 family.</text>
</comment>
<evidence type="ECO:0000313" key="12">
    <source>
        <dbReference type="EMBL" id="PWN19342.1"/>
    </source>
</evidence>
<feature type="compositionally biased region" description="Polar residues" evidence="8">
    <location>
        <begin position="165"/>
        <end position="176"/>
    </location>
</feature>
<feature type="domain" description="Peptidase S8/S53" evidence="10">
    <location>
        <begin position="195"/>
        <end position="655"/>
    </location>
</feature>
<feature type="active site" description="Charge relay system" evidence="6 7">
    <location>
        <position position="265"/>
    </location>
</feature>
<name>A0A316U1U9_9BASI</name>
<evidence type="ECO:0000313" key="13">
    <source>
        <dbReference type="Proteomes" id="UP000245942"/>
    </source>
</evidence>
<dbReference type="InterPro" id="IPR023828">
    <property type="entry name" value="Peptidase_S8_Ser-AS"/>
</dbReference>
<feature type="active site" description="Charge relay system" evidence="6 7">
    <location>
        <position position="599"/>
    </location>
</feature>
<feature type="domain" description="C5a peptidase/Subtilisin-like protease SBT2-like Fn3-like" evidence="11">
    <location>
        <begin position="687"/>
        <end position="795"/>
    </location>
</feature>
<accession>A0A316U1U9</accession>
<evidence type="ECO:0000256" key="7">
    <source>
        <dbReference type="PROSITE-ProRule" id="PRU01240"/>
    </source>
</evidence>
<reference evidence="12 13" key="1">
    <citation type="journal article" date="2018" name="Mol. Biol. Evol.">
        <title>Broad Genomic Sampling Reveals a Smut Pathogenic Ancestry of the Fungal Clade Ustilaginomycotina.</title>
        <authorList>
            <person name="Kijpornyongpan T."/>
            <person name="Mondo S.J."/>
            <person name="Barry K."/>
            <person name="Sandor L."/>
            <person name="Lee J."/>
            <person name="Lipzen A."/>
            <person name="Pangilinan J."/>
            <person name="LaButti K."/>
            <person name="Hainaut M."/>
            <person name="Henrissat B."/>
            <person name="Grigoriev I.V."/>
            <person name="Spatafora J.W."/>
            <person name="Aime M.C."/>
        </authorList>
    </citation>
    <scope>NUCLEOTIDE SEQUENCE [LARGE SCALE GENOMIC DNA]</scope>
    <source>
        <strain evidence="12 13">MCA 4718</strain>
    </source>
</reference>
<dbReference type="PROSITE" id="PS00137">
    <property type="entry name" value="SUBTILASE_HIS"/>
    <property type="match status" value="1"/>
</dbReference>
<dbReference type="Pfam" id="PF00082">
    <property type="entry name" value="Peptidase_S8"/>
    <property type="match status" value="1"/>
</dbReference>
<evidence type="ECO:0000256" key="4">
    <source>
        <dbReference type="ARBA" id="ARBA00022801"/>
    </source>
</evidence>
<evidence type="ECO:0000256" key="5">
    <source>
        <dbReference type="ARBA" id="ARBA00022825"/>
    </source>
</evidence>
<dbReference type="InterPro" id="IPR000209">
    <property type="entry name" value="Peptidase_S8/S53_dom"/>
</dbReference>
<protein>
    <submittedName>
        <fullName evidence="12">Subtilisin-like protein</fullName>
    </submittedName>
</protein>
<dbReference type="PANTHER" id="PTHR43806:SF66">
    <property type="entry name" value="SERIN ENDOPEPTIDASE"/>
    <property type="match status" value="1"/>
</dbReference>
<evidence type="ECO:0000256" key="8">
    <source>
        <dbReference type="SAM" id="MobiDB-lite"/>
    </source>
</evidence>
<keyword evidence="5 7" id="KW-0720">Serine protease</keyword>
<dbReference type="InterPro" id="IPR036852">
    <property type="entry name" value="Peptidase_S8/S53_dom_sf"/>
</dbReference>
<gene>
    <name evidence="12" type="ORF">BCV69DRAFT_314074</name>
</gene>
<keyword evidence="3 9" id="KW-0732">Signal</keyword>
<dbReference type="InterPro" id="IPR015500">
    <property type="entry name" value="Peptidase_S8_subtilisin-rel"/>
</dbReference>
<dbReference type="Proteomes" id="UP000245942">
    <property type="component" value="Unassembled WGS sequence"/>
</dbReference>
<dbReference type="InterPro" id="IPR010435">
    <property type="entry name" value="C5a/SBT2-like_Fn3"/>
</dbReference>
<evidence type="ECO:0000256" key="9">
    <source>
        <dbReference type="SAM" id="SignalP"/>
    </source>
</evidence>
<dbReference type="AlphaFoldDB" id="A0A316U1U9"/>
<dbReference type="PROSITE" id="PS00138">
    <property type="entry name" value="SUBTILASE_SER"/>
    <property type="match status" value="1"/>
</dbReference>
<dbReference type="SUPFAM" id="SSF52743">
    <property type="entry name" value="Subtilisin-like"/>
    <property type="match status" value="1"/>
</dbReference>
<dbReference type="InterPro" id="IPR022398">
    <property type="entry name" value="Peptidase_S8_His-AS"/>
</dbReference>
<dbReference type="GO" id="GO:0004252">
    <property type="term" value="F:serine-type endopeptidase activity"/>
    <property type="evidence" value="ECO:0007669"/>
    <property type="project" value="UniProtKB-UniRule"/>
</dbReference>
<dbReference type="OrthoDB" id="206201at2759"/>
<keyword evidence="2 7" id="KW-0645">Protease</keyword>
<keyword evidence="4 7" id="KW-0378">Hydrolase</keyword>
<dbReference type="GO" id="GO:0006508">
    <property type="term" value="P:proteolysis"/>
    <property type="evidence" value="ECO:0007669"/>
    <property type="project" value="UniProtKB-KW"/>
</dbReference>
<dbReference type="GO" id="GO:0005615">
    <property type="term" value="C:extracellular space"/>
    <property type="evidence" value="ECO:0007669"/>
    <property type="project" value="TreeGrafter"/>
</dbReference>
<feature type="region of interest" description="Disordered" evidence="8">
    <location>
        <begin position="152"/>
        <end position="182"/>
    </location>
</feature>
<keyword evidence="13" id="KW-1185">Reference proteome</keyword>
<dbReference type="Pfam" id="PF06280">
    <property type="entry name" value="fn3_5"/>
    <property type="match status" value="1"/>
</dbReference>
<feature type="signal peptide" evidence="9">
    <location>
        <begin position="1"/>
        <end position="17"/>
    </location>
</feature>